<dbReference type="SUPFAM" id="SSF54427">
    <property type="entry name" value="NTF2-like"/>
    <property type="match status" value="3"/>
</dbReference>
<feature type="domain" description="SnoaL-like" evidence="3">
    <location>
        <begin position="248"/>
        <end position="373"/>
    </location>
</feature>
<sequence>MSGLARMRTGGARGVPLTRLLAAFCLLTISAAGLAATDKAAPPQPTVAADTLDALARDVDRLESLRAVKDLQRRYAHYSQYGLWREVANLFARNGRIEWGDERIEGAAAIARWLEARHGPRGLAAGALNTEFHDMPLVNLSADGRTAEGRWAGLAFRGDGKGQARIEGGVYQNRYVREDGRWKIAALHYHPQYDGDYSNGWRNSGNADLPIIPYHFDPDSAGVPLPAASGPPPRSSASLADLSARVSSLNDEDAIRNLQNAYGYYLDRRMWDDVVDLFAANGAIEIAGEGRFAGQQGVRTALSRMGPPGLARGNLNDRPLFDLIVRVAPGGREARARGIELAQLGAEGGKAGWEINVISSRFVKDGGLWKIRDIHIQPVMKADYATGWGGGALPGSTASPPIFLSDRDPATGPAIGRSPAAHALSLADIRRRYQRSLAYDGAENVSAAYGYYLDDFQWSKMSAIFAVEGNKQSPFAGYYMSRARIAGAADARYGAPPDMRARVVFHWRIQPVIHVSQDGRSALLRTRLIHLRTGKWSPELGQPNAVGFQAGMYPNDQLVLEDGIWRLWSLTIDEHYFTSPEWKGGWAAVKPTSPGSGAGGSPLLKTYPPDLAMTDLGIRAEGFRGGTGAALYWPDILPMWFHYRNPVSGRVPERYWPDCVPCERLPQARMTHHGYQMPETGPQADGVAVSAPQGR</sequence>
<dbReference type="Pfam" id="PF13577">
    <property type="entry name" value="SnoaL_4"/>
    <property type="match status" value="3"/>
</dbReference>
<feature type="region of interest" description="Disordered" evidence="1">
    <location>
        <begin position="673"/>
        <end position="695"/>
    </location>
</feature>
<evidence type="ECO:0000313" key="4">
    <source>
        <dbReference type="EMBL" id="MBB5985583.1"/>
    </source>
</evidence>
<feature type="domain" description="SnoaL-like" evidence="3">
    <location>
        <begin position="61"/>
        <end position="187"/>
    </location>
</feature>
<gene>
    <name evidence="4" type="ORF">HNP60_001557</name>
</gene>
<dbReference type="InterPro" id="IPR037401">
    <property type="entry name" value="SnoaL-like"/>
</dbReference>
<organism evidence="4 5">
    <name type="scientific">Sphingobium lignivorans</name>
    <dbReference type="NCBI Taxonomy" id="2735886"/>
    <lineage>
        <taxon>Bacteria</taxon>
        <taxon>Pseudomonadati</taxon>
        <taxon>Pseudomonadota</taxon>
        <taxon>Alphaproteobacteria</taxon>
        <taxon>Sphingomonadales</taxon>
        <taxon>Sphingomonadaceae</taxon>
        <taxon>Sphingobium</taxon>
    </lineage>
</organism>
<feature type="signal peptide" evidence="2">
    <location>
        <begin position="1"/>
        <end position="35"/>
    </location>
</feature>
<keyword evidence="5" id="KW-1185">Reference proteome</keyword>
<reference evidence="4 5" key="1">
    <citation type="submission" date="2020-08" db="EMBL/GenBank/DDBJ databases">
        <title>Exploring microbial biodiversity for novel pathways involved in the catabolism of aromatic compounds derived from lignin.</title>
        <authorList>
            <person name="Elkins J."/>
        </authorList>
    </citation>
    <scope>NUCLEOTIDE SEQUENCE [LARGE SCALE GENOMIC DNA]</scope>
    <source>
        <strain evidence="4 5">B1D3A</strain>
    </source>
</reference>
<evidence type="ECO:0000256" key="1">
    <source>
        <dbReference type="SAM" id="MobiDB-lite"/>
    </source>
</evidence>
<name>A0ABR6NGF1_9SPHN</name>
<accession>A0ABR6NGF1</accession>
<feature type="domain" description="SnoaL-like" evidence="3">
    <location>
        <begin position="437"/>
        <end position="570"/>
    </location>
</feature>
<dbReference type="RefSeq" id="WP_184152147.1">
    <property type="nucleotide sequence ID" value="NZ_JACHKA010000001.1"/>
</dbReference>
<protein>
    <recommendedName>
        <fullName evidence="3">SnoaL-like domain-containing protein</fullName>
    </recommendedName>
</protein>
<dbReference type="EMBL" id="JACHKA010000001">
    <property type="protein sequence ID" value="MBB5985583.1"/>
    <property type="molecule type" value="Genomic_DNA"/>
</dbReference>
<comment type="caution">
    <text evidence="4">The sequence shown here is derived from an EMBL/GenBank/DDBJ whole genome shotgun (WGS) entry which is preliminary data.</text>
</comment>
<dbReference type="InterPro" id="IPR032710">
    <property type="entry name" value="NTF2-like_dom_sf"/>
</dbReference>
<evidence type="ECO:0000256" key="2">
    <source>
        <dbReference type="SAM" id="SignalP"/>
    </source>
</evidence>
<keyword evidence="2" id="KW-0732">Signal</keyword>
<dbReference type="Gene3D" id="3.10.450.50">
    <property type="match status" value="3"/>
</dbReference>
<evidence type="ECO:0000313" key="5">
    <source>
        <dbReference type="Proteomes" id="UP001138540"/>
    </source>
</evidence>
<feature type="chain" id="PRO_5046735782" description="SnoaL-like domain-containing protein" evidence="2">
    <location>
        <begin position="36"/>
        <end position="695"/>
    </location>
</feature>
<proteinExistence type="predicted"/>
<dbReference type="Proteomes" id="UP001138540">
    <property type="component" value="Unassembled WGS sequence"/>
</dbReference>
<evidence type="ECO:0000259" key="3">
    <source>
        <dbReference type="Pfam" id="PF13577"/>
    </source>
</evidence>